<evidence type="ECO:0000256" key="6">
    <source>
        <dbReference type="ARBA" id="ARBA00022989"/>
    </source>
</evidence>
<keyword evidence="5" id="KW-0677">Repeat</keyword>
<dbReference type="OrthoDB" id="276989at2759"/>
<comment type="subcellular location">
    <subcellularLocation>
        <location evidence="1">Membrane</location>
        <topology evidence="1">Multi-pass membrane protein</topology>
    </subcellularLocation>
</comment>
<feature type="transmembrane region" description="Helical" evidence="11">
    <location>
        <begin position="20"/>
        <end position="41"/>
    </location>
</feature>
<evidence type="ECO:0000256" key="7">
    <source>
        <dbReference type="ARBA" id="ARBA00023136"/>
    </source>
</evidence>
<gene>
    <name evidence="12" type="ORF">NE237_031554</name>
</gene>
<reference evidence="12" key="1">
    <citation type="journal article" date="2023" name="Plant J.">
        <title>The genome of the king protea, Protea cynaroides.</title>
        <authorList>
            <person name="Chang J."/>
            <person name="Duong T.A."/>
            <person name="Schoeman C."/>
            <person name="Ma X."/>
            <person name="Roodt D."/>
            <person name="Barker N."/>
            <person name="Li Z."/>
            <person name="Van de Peer Y."/>
            <person name="Mizrachi E."/>
        </authorList>
    </citation>
    <scope>NUCLEOTIDE SEQUENCE</scope>
    <source>
        <tissue evidence="12">Young leaves</tissue>
    </source>
</reference>
<dbReference type="GO" id="GO:0016020">
    <property type="term" value="C:membrane"/>
    <property type="evidence" value="ECO:0007669"/>
    <property type="project" value="UniProtKB-SubCell"/>
</dbReference>
<dbReference type="SUPFAM" id="SSF103506">
    <property type="entry name" value="Mitochondrial carrier"/>
    <property type="match status" value="1"/>
</dbReference>
<proteinExistence type="inferred from homology"/>
<evidence type="ECO:0000256" key="8">
    <source>
        <dbReference type="PROSITE-ProRule" id="PRU00282"/>
    </source>
</evidence>
<dbReference type="Gene3D" id="1.50.40.10">
    <property type="entry name" value="Mitochondrial carrier domain"/>
    <property type="match status" value="1"/>
</dbReference>
<protein>
    <submittedName>
        <fullName evidence="12">Uncharacterized protein</fullName>
    </submittedName>
</protein>
<dbReference type="PANTHER" id="PTHR45667">
    <property type="entry name" value="S-ADENOSYLMETHIONINE MITOCHONDRIAL CARRIER PROTEIN"/>
    <property type="match status" value="1"/>
</dbReference>
<evidence type="ECO:0000256" key="11">
    <source>
        <dbReference type="SAM" id="Phobius"/>
    </source>
</evidence>
<evidence type="ECO:0000313" key="13">
    <source>
        <dbReference type="Proteomes" id="UP001141806"/>
    </source>
</evidence>
<keyword evidence="7 8" id="KW-0472">Membrane</keyword>
<dbReference type="Proteomes" id="UP001141806">
    <property type="component" value="Unassembled WGS sequence"/>
</dbReference>
<evidence type="ECO:0000256" key="5">
    <source>
        <dbReference type="ARBA" id="ARBA00022737"/>
    </source>
</evidence>
<keyword evidence="13" id="KW-1185">Reference proteome</keyword>
<comment type="caution">
    <text evidence="12">The sequence shown here is derived from an EMBL/GenBank/DDBJ whole genome shotgun (WGS) entry which is preliminary data.</text>
</comment>
<evidence type="ECO:0000313" key="12">
    <source>
        <dbReference type="EMBL" id="KAJ4980717.1"/>
    </source>
</evidence>
<keyword evidence="4 8" id="KW-0812">Transmembrane</keyword>
<organism evidence="12 13">
    <name type="scientific">Protea cynaroides</name>
    <dbReference type="NCBI Taxonomy" id="273540"/>
    <lineage>
        <taxon>Eukaryota</taxon>
        <taxon>Viridiplantae</taxon>
        <taxon>Streptophyta</taxon>
        <taxon>Embryophyta</taxon>
        <taxon>Tracheophyta</taxon>
        <taxon>Spermatophyta</taxon>
        <taxon>Magnoliopsida</taxon>
        <taxon>Proteales</taxon>
        <taxon>Proteaceae</taxon>
        <taxon>Protea</taxon>
    </lineage>
</organism>
<dbReference type="InterPro" id="IPR023395">
    <property type="entry name" value="MCP_dom_sf"/>
</dbReference>
<accession>A0A9Q0L1N5</accession>
<dbReference type="EMBL" id="JAMYWD010000001">
    <property type="protein sequence ID" value="KAJ4980717.1"/>
    <property type="molecule type" value="Genomic_DNA"/>
</dbReference>
<evidence type="ECO:0000256" key="9">
    <source>
        <dbReference type="RuleBase" id="RU000488"/>
    </source>
</evidence>
<evidence type="ECO:0000256" key="3">
    <source>
        <dbReference type="ARBA" id="ARBA00022448"/>
    </source>
</evidence>
<evidence type="ECO:0000256" key="2">
    <source>
        <dbReference type="ARBA" id="ARBA00006375"/>
    </source>
</evidence>
<evidence type="ECO:0000256" key="4">
    <source>
        <dbReference type="ARBA" id="ARBA00022692"/>
    </source>
</evidence>
<dbReference type="PROSITE" id="PS50920">
    <property type="entry name" value="SOLCAR"/>
    <property type="match status" value="1"/>
</dbReference>
<dbReference type="InterPro" id="IPR018108">
    <property type="entry name" value="MCP_transmembrane"/>
</dbReference>
<evidence type="ECO:0000256" key="10">
    <source>
        <dbReference type="SAM" id="MobiDB-lite"/>
    </source>
</evidence>
<dbReference type="Pfam" id="PF00153">
    <property type="entry name" value="Mito_carr"/>
    <property type="match status" value="1"/>
</dbReference>
<evidence type="ECO:0000256" key="1">
    <source>
        <dbReference type="ARBA" id="ARBA00004141"/>
    </source>
</evidence>
<comment type="similarity">
    <text evidence="2 9">Belongs to the mitochondrial carrier (TC 2.A.29) family.</text>
</comment>
<feature type="repeat" description="Solcar" evidence="8">
    <location>
        <begin position="18"/>
        <end position="104"/>
    </location>
</feature>
<dbReference type="AlphaFoldDB" id="A0A9Q0L1N5"/>
<name>A0A9Q0L1N5_9MAGN</name>
<keyword evidence="6 11" id="KW-1133">Transmembrane helix</keyword>
<sequence>MKGSSKVQTLMRNLSVFEKALIGAAAGGIAGAFTYVCLHPLDTIETKLQTKGAAEIYKGTFDAIAKTFQTSGNYGFLQWCISRYSRLNLFICYLHRELRVWIQEKDGFLGLYASYFVTLLGNLPAGILSCEGFLAELRLFLETRSPRVFHRSFYTSSSKTQSEAWADESVDRLRTPTPIRAVSYPERPESSTKRTLVKQPEADSETATTTEPRSWTKEDIRYMKDFPPVSSVSYSSKVAPLRKTSFCFIRRSARGRRWKM</sequence>
<feature type="region of interest" description="Disordered" evidence="10">
    <location>
        <begin position="181"/>
        <end position="214"/>
    </location>
</feature>
<keyword evidence="3 9" id="KW-0813">Transport</keyword>